<organism evidence="2">
    <name type="scientific">marine metagenome</name>
    <dbReference type="NCBI Taxonomy" id="408172"/>
    <lineage>
        <taxon>unclassified sequences</taxon>
        <taxon>metagenomes</taxon>
        <taxon>ecological metagenomes</taxon>
    </lineage>
</organism>
<protein>
    <recommendedName>
        <fullName evidence="1">NTP pyrophosphohydrolase MazG-like domain-containing protein</fullName>
    </recommendedName>
</protein>
<dbReference type="InterPro" id="IPR004518">
    <property type="entry name" value="MazG-like_dom"/>
</dbReference>
<dbReference type="AlphaFoldDB" id="A0A382H8T3"/>
<proteinExistence type="predicted"/>
<accession>A0A382H8T3</accession>
<name>A0A382H8T3_9ZZZZ</name>
<gene>
    <name evidence="2" type="ORF">METZ01_LOCUS236570</name>
</gene>
<dbReference type="Pfam" id="PF03819">
    <property type="entry name" value="MazG"/>
    <property type="match status" value="1"/>
</dbReference>
<dbReference type="SUPFAM" id="SSF101386">
    <property type="entry name" value="all-alpha NTP pyrophosphatases"/>
    <property type="match status" value="1"/>
</dbReference>
<dbReference type="PANTHER" id="PTHR42702">
    <property type="entry name" value="NUCLEOTIDE PYROPHOSPHOHYDROLASE"/>
    <property type="match status" value="1"/>
</dbReference>
<sequence length="106" mass="11596">VEQRVTAVGDTPVVLERPVPSRTVELAEVQDLMERLYGDDDRERGLAATVAWLCEEIGELAQAVRKGSPDEQLHELGDVLAWLSSLANQLGLSLDEAVGRYVTDPP</sequence>
<feature type="domain" description="NTP pyrophosphohydrolase MazG-like" evidence="1">
    <location>
        <begin position="47"/>
        <end position="100"/>
    </location>
</feature>
<evidence type="ECO:0000313" key="2">
    <source>
        <dbReference type="EMBL" id="SVB83716.1"/>
    </source>
</evidence>
<dbReference type="Gene3D" id="1.10.287.1080">
    <property type="entry name" value="MazG-like"/>
    <property type="match status" value="1"/>
</dbReference>
<dbReference type="PANTHER" id="PTHR42702:SF1">
    <property type="entry name" value="REGULATORY PROTEIN FOR BETA-LACTAMASE"/>
    <property type="match status" value="1"/>
</dbReference>
<reference evidence="2" key="1">
    <citation type="submission" date="2018-05" db="EMBL/GenBank/DDBJ databases">
        <authorList>
            <person name="Lanie J.A."/>
            <person name="Ng W.-L."/>
            <person name="Kazmierczak K.M."/>
            <person name="Andrzejewski T.M."/>
            <person name="Davidsen T.M."/>
            <person name="Wayne K.J."/>
            <person name="Tettelin H."/>
            <person name="Glass J.I."/>
            <person name="Rusch D."/>
            <person name="Podicherti R."/>
            <person name="Tsui H.-C.T."/>
            <person name="Winkler M.E."/>
        </authorList>
    </citation>
    <scope>NUCLEOTIDE SEQUENCE</scope>
</reference>
<evidence type="ECO:0000259" key="1">
    <source>
        <dbReference type="Pfam" id="PF03819"/>
    </source>
</evidence>
<dbReference type="EMBL" id="UINC01059849">
    <property type="protein sequence ID" value="SVB83716.1"/>
    <property type="molecule type" value="Genomic_DNA"/>
</dbReference>
<feature type="non-terminal residue" evidence="2">
    <location>
        <position position="1"/>
    </location>
</feature>